<gene>
    <name evidence="10" type="primary">LOC112279803</name>
    <name evidence="9" type="ORF">PHYPA_004533</name>
</gene>
<dbReference type="Gramene" id="Pp3c3_16870V3.2">
    <property type="protein sequence ID" value="Pp3c3_16870V3.2"/>
    <property type="gene ID" value="Pp3c3_16870"/>
</dbReference>
<evidence type="ECO:0000256" key="3">
    <source>
        <dbReference type="ARBA" id="ARBA00023054"/>
    </source>
</evidence>
<dbReference type="RefSeq" id="XP_024370291.1">
    <property type="nucleotide sequence ID" value="XM_024514523.2"/>
</dbReference>
<evidence type="ECO:0000256" key="7">
    <source>
        <dbReference type="ARBA" id="ARBA00041518"/>
    </source>
</evidence>
<evidence type="ECO:0000313" key="11">
    <source>
        <dbReference type="Proteomes" id="UP000006727"/>
    </source>
</evidence>
<dbReference type="PaxDb" id="3218-PP1S25_344V6.1"/>
<dbReference type="CDD" id="cd22284">
    <property type="entry name" value="HD_CCDC61_N"/>
    <property type="match status" value="1"/>
</dbReference>
<sequence length="667" mass="75983">MHNVSVIDRPCCWKMSNRSNTSEFEQVVELVFQNVQYLLTVSLAPGDTLCVEAEHKTDGSRWRGDFTARYIEEITHKTGNLKKFSVFVKMLRSAILQESDSVFVDLLTYQDFEMLKNSRKMRDMGSQALRSVSNNKRYLILTYTGEFDRVHYPLPLLHEVNPEPEALKRTIRRLRDELEDVKAQLQKRMDQNRHGLLDDDEPVRTNSDSAELRKLREENSVLTSQLTCMEDSYRMFGYGTQIDRREDDEQRKKLQKELALTQKKCDILFSRIEAKRDLKQETRVLRGKLDRLQEDLRSERNVHRKAVARLARDNTTLTEQVSTLRDVERRLRVKLRESEGELDILKRRLKIQGSRDLPPSRTRPRETSSVGPSTRTGGGIPNGLRRPSPMFTRSNTQTATRGRTPSGSRPSSCPSFRNLRNQSREGVVSLIRGRSPGKQGSIRAVSSRPSLSRPDDPYAREISRSAGRTRPVVTKLSRHEVEILSTSNRTRTASPAETTSKSGRSKASRESQRNAQENVSPSPAWNKDIRIQSLRGALSNKETGSTATPLCFTTDDERSEPVAEHQVGSRLGSRASSPGTLLRDVKAKLHKYAKMEGYNISDTESRGMSGSLKDFNGDSSPIDKSAGRFDVMIERDFDEEQEVTDIDSRLHALKKFLRIAKARTVKK</sequence>
<name>A0A2K1KUT7_PHYPA</name>
<accession>A0A2K1KUT7</accession>
<feature type="compositionally biased region" description="Polar residues" evidence="8">
    <location>
        <begin position="513"/>
        <end position="523"/>
    </location>
</feature>
<comment type="subcellular location">
    <subcellularLocation>
        <location evidence="1">Cytoplasm</location>
        <location evidence="1">Cytoskeleton</location>
        <location evidence="1">Cilium basal body</location>
    </subcellularLocation>
</comment>
<dbReference type="STRING" id="3218.A0A2K1KUT7"/>
<keyword evidence="4" id="KW-0206">Cytoskeleton</keyword>
<evidence type="ECO:0000256" key="2">
    <source>
        <dbReference type="ARBA" id="ARBA00022490"/>
    </source>
</evidence>
<feature type="compositionally biased region" description="Basic and acidic residues" evidence="8">
    <location>
        <begin position="453"/>
        <end position="463"/>
    </location>
</feature>
<dbReference type="EnsemblPlants" id="Pp3c3_16870V3.1">
    <property type="protein sequence ID" value="Pp3c3_16870V3.1"/>
    <property type="gene ID" value="Pp3c3_16870"/>
</dbReference>
<feature type="region of interest" description="Disordered" evidence="8">
    <location>
        <begin position="353"/>
        <end position="578"/>
    </location>
</feature>
<keyword evidence="11" id="KW-1185">Reference proteome</keyword>
<keyword evidence="2" id="KW-0963">Cytoplasm</keyword>
<evidence type="ECO:0000256" key="5">
    <source>
        <dbReference type="ARBA" id="ARBA00023273"/>
    </source>
</evidence>
<evidence type="ECO:0000313" key="9">
    <source>
        <dbReference type="EMBL" id="PNR57539.1"/>
    </source>
</evidence>
<evidence type="ECO:0000256" key="6">
    <source>
        <dbReference type="ARBA" id="ARBA00038217"/>
    </source>
</evidence>
<dbReference type="Proteomes" id="UP000006727">
    <property type="component" value="Chromosome 3"/>
</dbReference>
<evidence type="ECO:0000256" key="4">
    <source>
        <dbReference type="ARBA" id="ARBA00023212"/>
    </source>
</evidence>
<dbReference type="GeneID" id="112279803"/>
<feature type="compositionally biased region" description="Low complexity" evidence="8">
    <location>
        <begin position="400"/>
        <end position="415"/>
    </location>
</feature>
<dbReference type="EMBL" id="ABEU02000003">
    <property type="protein sequence ID" value="PNR57539.1"/>
    <property type="molecule type" value="Genomic_DNA"/>
</dbReference>
<dbReference type="EnsemblPlants" id="Pp3c3_16870V3.2">
    <property type="protein sequence ID" value="Pp3c3_16870V3.2"/>
    <property type="gene ID" value="Pp3c3_16870"/>
</dbReference>
<feature type="region of interest" description="Disordered" evidence="8">
    <location>
        <begin position="189"/>
        <end position="208"/>
    </location>
</feature>
<feature type="compositionally biased region" description="Polar residues" evidence="8">
    <location>
        <begin position="484"/>
        <end position="502"/>
    </location>
</feature>
<keyword evidence="3" id="KW-0175">Coiled coil</keyword>
<dbReference type="Gramene" id="Pp3c3_16870V3.1">
    <property type="protein sequence ID" value="Pp3c3_16870V3.1"/>
    <property type="gene ID" value="Pp3c3_16870"/>
</dbReference>
<protein>
    <recommendedName>
        <fullName evidence="7">Coiled-coil domain-containing protein 61</fullName>
    </recommendedName>
</protein>
<comment type="similarity">
    <text evidence="6">Belongs to the CCDC61 family.</text>
</comment>
<dbReference type="PANTHER" id="PTHR22691">
    <property type="entry name" value="YEAST SPT2-RELATED"/>
    <property type="match status" value="1"/>
</dbReference>
<evidence type="ECO:0000313" key="10">
    <source>
        <dbReference type="EnsemblPlants" id="Pp3c3_16870V3.1"/>
    </source>
</evidence>
<keyword evidence="5" id="KW-0966">Cell projection</keyword>
<dbReference type="InterPro" id="IPR049733">
    <property type="entry name" value="CCDC61_N"/>
</dbReference>
<proteinExistence type="inferred from homology"/>
<dbReference type="PANTHER" id="PTHR22691:SF1">
    <property type="entry name" value="CENTROSOMAL PROTEIN CCDC61"/>
    <property type="match status" value="1"/>
</dbReference>
<organism evidence="9">
    <name type="scientific">Physcomitrium patens</name>
    <name type="common">Spreading-leaved earth moss</name>
    <name type="synonym">Physcomitrella patens</name>
    <dbReference type="NCBI Taxonomy" id="3218"/>
    <lineage>
        <taxon>Eukaryota</taxon>
        <taxon>Viridiplantae</taxon>
        <taxon>Streptophyta</taxon>
        <taxon>Embryophyta</taxon>
        <taxon>Bryophyta</taxon>
        <taxon>Bryophytina</taxon>
        <taxon>Bryopsida</taxon>
        <taxon>Funariidae</taxon>
        <taxon>Funariales</taxon>
        <taxon>Funariaceae</taxon>
        <taxon>Physcomitrium</taxon>
    </lineage>
</organism>
<reference evidence="9 11" key="1">
    <citation type="journal article" date="2008" name="Science">
        <title>The Physcomitrella genome reveals evolutionary insights into the conquest of land by plants.</title>
        <authorList>
            <person name="Rensing S."/>
            <person name="Lang D."/>
            <person name="Zimmer A."/>
            <person name="Terry A."/>
            <person name="Salamov A."/>
            <person name="Shapiro H."/>
            <person name="Nishiyama T."/>
            <person name="Perroud P.-F."/>
            <person name="Lindquist E."/>
            <person name="Kamisugi Y."/>
            <person name="Tanahashi T."/>
            <person name="Sakakibara K."/>
            <person name="Fujita T."/>
            <person name="Oishi K."/>
            <person name="Shin-I T."/>
            <person name="Kuroki Y."/>
            <person name="Toyoda A."/>
            <person name="Suzuki Y."/>
            <person name="Hashimoto A."/>
            <person name="Yamaguchi K."/>
            <person name="Sugano A."/>
            <person name="Kohara Y."/>
            <person name="Fujiyama A."/>
            <person name="Anterola A."/>
            <person name="Aoki S."/>
            <person name="Ashton N."/>
            <person name="Barbazuk W.B."/>
            <person name="Barker E."/>
            <person name="Bennetzen J."/>
            <person name="Bezanilla M."/>
            <person name="Blankenship R."/>
            <person name="Cho S.H."/>
            <person name="Dutcher S."/>
            <person name="Estelle M."/>
            <person name="Fawcett J.A."/>
            <person name="Gundlach H."/>
            <person name="Hanada K."/>
            <person name="Heyl A."/>
            <person name="Hicks K.A."/>
            <person name="Hugh J."/>
            <person name="Lohr M."/>
            <person name="Mayer K."/>
            <person name="Melkozernov A."/>
            <person name="Murata T."/>
            <person name="Nelson D."/>
            <person name="Pils B."/>
            <person name="Prigge M."/>
            <person name="Reiss B."/>
            <person name="Renner T."/>
            <person name="Rombauts S."/>
            <person name="Rushton P."/>
            <person name="Sanderfoot A."/>
            <person name="Schween G."/>
            <person name="Shiu S.-H."/>
            <person name="Stueber K."/>
            <person name="Theodoulou F.L."/>
            <person name="Tu H."/>
            <person name="Van de Peer Y."/>
            <person name="Verrier P.J."/>
            <person name="Waters E."/>
            <person name="Wood A."/>
            <person name="Yang L."/>
            <person name="Cove D."/>
            <person name="Cuming A."/>
            <person name="Hasebe M."/>
            <person name="Lucas S."/>
            <person name="Mishler D.B."/>
            <person name="Reski R."/>
            <person name="Grigoriev I."/>
            <person name="Quatrano R.S."/>
            <person name="Boore J.L."/>
        </authorList>
    </citation>
    <scope>NUCLEOTIDE SEQUENCE [LARGE SCALE GENOMIC DNA]</scope>
    <source>
        <strain evidence="10 11">cv. Gransden 2004</strain>
    </source>
</reference>
<evidence type="ECO:0000256" key="8">
    <source>
        <dbReference type="SAM" id="MobiDB-lite"/>
    </source>
</evidence>
<evidence type="ECO:0000256" key="1">
    <source>
        <dbReference type="ARBA" id="ARBA00004120"/>
    </source>
</evidence>
<reference evidence="10" key="3">
    <citation type="submission" date="2020-12" db="UniProtKB">
        <authorList>
            <consortium name="EnsemblPlants"/>
        </authorList>
    </citation>
    <scope>IDENTIFICATION</scope>
</reference>
<dbReference type="GO" id="GO:0036064">
    <property type="term" value="C:ciliary basal body"/>
    <property type="evidence" value="ECO:0000318"/>
    <property type="project" value="GO_Central"/>
</dbReference>
<dbReference type="AlphaFoldDB" id="A0A2K1KUT7"/>
<reference evidence="9 11" key="2">
    <citation type="journal article" date="2018" name="Plant J.">
        <title>The Physcomitrella patens chromosome-scale assembly reveals moss genome structure and evolution.</title>
        <authorList>
            <person name="Lang D."/>
            <person name="Ullrich K.K."/>
            <person name="Murat F."/>
            <person name="Fuchs J."/>
            <person name="Jenkins J."/>
            <person name="Haas F.B."/>
            <person name="Piednoel M."/>
            <person name="Gundlach H."/>
            <person name="Van Bel M."/>
            <person name="Meyberg R."/>
            <person name="Vives C."/>
            <person name="Morata J."/>
            <person name="Symeonidi A."/>
            <person name="Hiss M."/>
            <person name="Muchero W."/>
            <person name="Kamisugi Y."/>
            <person name="Saleh O."/>
            <person name="Blanc G."/>
            <person name="Decker E.L."/>
            <person name="van Gessel N."/>
            <person name="Grimwood J."/>
            <person name="Hayes R.D."/>
            <person name="Graham S.W."/>
            <person name="Gunter L.E."/>
            <person name="McDaniel S.F."/>
            <person name="Hoernstein S.N.W."/>
            <person name="Larsson A."/>
            <person name="Li F.W."/>
            <person name="Perroud P.F."/>
            <person name="Phillips J."/>
            <person name="Ranjan P."/>
            <person name="Rokshar D.S."/>
            <person name="Rothfels C.J."/>
            <person name="Schneider L."/>
            <person name="Shu S."/>
            <person name="Stevenson D.W."/>
            <person name="Thummler F."/>
            <person name="Tillich M."/>
            <person name="Villarreal Aguilar J.C."/>
            <person name="Widiez T."/>
            <person name="Wong G.K."/>
            <person name="Wymore A."/>
            <person name="Zhang Y."/>
            <person name="Zimmer A.D."/>
            <person name="Quatrano R.S."/>
            <person name="Mayer K.F.X."/>
            <person name="Goodstein D."/>
            <person name="Casacuberta J.M."/>
            <person name="Vandepoele K."/>
            <person name="Reski R."/>
            <person name="Cuming A.C."/>
            <person name="Tuskan G.A."/>
            <person name="Maumus F."/>
            <person name="Salse J."/>
            <person name="Schmutz J."/>
            <person name="Rensing S.A."/>
        </authorList>
    </citation>
    <scope>NUCLEOTIDE SEQUENCE [LARGE SCALE GENOMIC DNA]</scope>
    <source>
        <strain evidence="10 11">cv. Gransden 2004</strain>
    </source>
</reference>